<reference evidence="2 3" key="1">
    <citation type="submission" date="2016-09" db="EMBL/GenBank/DDBJ databases">
        <title>Genomic analysis reveals versatility of anaerobic energy metabolism of Geosporobacter ferrireducens IRF9 of phylum Firmicutes.</title>
        <authorList>
            <person name="Kim S.-J."/>
        </authorList>
    </citation>
    <scope>NUCLEOTIDE SEQUENCE [LARGE SCALE GENOMIC DNA]</scope>
    <source>
        <strain evidence="2 3">IRF9</strain>
    </source>
</reference>
<keyword evidence="3" id="KW-1185">Reference proteome</keyword>
<protein>
    <recommendedName>
        <fullName evidence="4">Major tropism determinant N-terminal domain-containing protein</fullName>
    </recommendedName>
</protein>
<proteinExistence type="predicted"/>
<gene>
    <name evidence="2" type="ORF">Gferi_14515</name>
</gene>
<dbReference type="EMBL" id="CP017269">
    <property type="protein sequence ID" value="AOT70679.1"/>
    <property type="molecule type" value="Genomic_DNA"/>
</dbReference>
<dbReference type="AlphaFoldDB" id="A0A1D8GIE5"/>
<feature type="region of interest" description="Disordered" evidence="1">
    <location>
        <begin position="1"/>
        <end position="23"/>
    </location>
</feature>
<dbReference type="RefSeq" id="WP_069977702.1">
    <property type="nucleotide sequence ID" value="NZ_CP017269.1"/>
</dbReference>
<evidence type="ECO:0000313" key="2">
    <source>
        <dbReference type="EMBL" id="AOT70679.1"/>
    </source>
</evidence>
<dbReference type="KEGG" id="gfe:Gferi_14515"/>
<feature type="region of interest" description="Disordered" evidence="1">
    <location>
        <begin position="40"/>
        <end position="75"/>
    </location>
</feature>
<dbReference type="OrthoDB" id="2609750at2"/>
<dbReference type="STRING" id="1424294.Gferi_14515"/>
<name>A0A1D8GIE5_9FIRM</name>
<evidence type="ECO:0000313" key="3">
    <source>
        <dbReference type="Proteomes" id="UP000095743"/>
    </source>
</evidence>
<dbReference type="Proteomes" id="UP000095743">
    <property type="component" value="Chromosome"/>
</dbReference>
<evidence type="ECO:0000256" key="1">
    <source>
        <dbReference type="SAM" id="MobiDB-lite"/>
    </source>
</evidence>
<organism evidence="2 3">
    <name type="scientific">Geosporobacter ferrireducens</name>
    <dbReference type="NCBI Taxonomy" id="1424294"/>
    <lineage>
        <taxon>Bacteria</taxon>
        <taxon>Bacillati</taxon>
        <taxon>Bacillota</taxon>
        <taxon>Clostridia</taxon>
        <taxon>Peptostreptococcales</taxon>
        <taxon>Thermotaleaceae</taxon>
        <taxon>Geosporobacter</taxon>
    </lineage>
</organism>
<feature type="compositionally biased region" description="Polar residues" evidence="1">
    <location>
        <begin position="7"/>
        <end position="18"/>
    </location>
</feature>
<feature type="compositionally biased region" description="Polar residues" evidence="1">
    <location>
        <begin position="47"/>
        <end position="75"/>
    </location>
</feature>
<feature type="region of interest" description="Disordered" evidence="1">
    <location>
        <begin position="93"/>
        <end position="112"/>
    </location>
</feature>
<accession>A0A1D8GIE5</accession>
<sequence length="212" mass="21713">MADKNIQIKQRNAENSGWDNLYPKTKGSLVEVTGGSVEQHVTDGVSHVSSTDRSSWNTAKTHSDSSHAPVNAQKNSDITKAEIEAKLTGVITSHSHASGTPTAHKDTHLTGGSDAIPPVTTSIDGLMSASDKAKLEGIGAGANNYVHPTTAGNKHIPTGGATGQVLKYGGSSGTASWGAVTAAELGAQKEITVSATAPSTPIAGELFFEVLS</sequence>
<evidence type="ECO:0008006" key="4">
    <source>
        <dbReference type="Google" id="ProtNLM"/>
    </source>
</evidence>